<feature type="non-terminal residue" evidence="2">
    <location>
        <position position="1"/>
    </location>
</feature>
<name>A0A1B6K6Z1_9HEMI</name>
<protein>
    <submittedName>
        <fullName evidence="2">Uncharacterized protein</fullName>
    </submittedName>
</protein>
<dbReference type="EMBL" id="GECU01000495">
    <property type="protein sequence ID" value="JAT07212.1"/>
    <property type="molecule type" value="Transcribed_RNA"/>
</dbReference>
<proteinExistence type="predicted"/>
<feature type="region of interest" description="Disordered" evidence="1">
    <location>
        <begin position="21"/>
        <end position="51"/>
    </location>
</feature>
<feature type="region of interest" description="Disordered" evidence="1">
    <location>
        <begin position="309"/>
        <end position="336"/>
    </location>
</feature>
<feature type="region of interest" description="Disordered" evidence="1">
    <location>
        <begin position="367"/>
        <end position="387"/>
    </location>
</feature>
<feature type="region of interest" description="Disordered" evidence="1">
    <location>
        <begin position="63"/>
        <end position="122"/>
    </location>
</feature>
<dbReference type="AlphaFoldDB" id="A0A1B6K6Z1"/>
<gene>
    <name evidence="2" type="ORF">g.51081</name>
</gene>
<organism evidence="2">
    <name type="scientific">Homalodisca liturata</name>
    <dbReference type="NCBI Taxonomy" id="320908"/>
    <lineage>
        <taxon>Eukaryota</taxon>
        <taxon>Metazoa</taxon>
        <taxon>Ecdysozoa</taxon>
        <taxon>Arthropoda</taxon>
        <taxon>Hexapoda</taxon>
        <taxon>Insecta</taxon>
        <taxon>Pterygota</taxon>
        <taxon>Neoptera</taxon>
        <taxon>Paraneoptera</taxon>
        <taxon>Hemiptera</taxon>
        <taxon>Auchenorrhyncha</taxon>
        <taxon>Membracoidea</taxon>
        <taxon>Cicadellidae</taxon>
        <taxon>Cicadellinae</taxon>
        <taxon>Proconiini</taxon>
        <taxon>Homalodisca</taxon>
    </lineage>
</organism>
<sequence length="387" mass="43072">VNVGMTADETLRLAEHWTRRYNRQKEADEEESGSCHDSDDSREHFSYQEYDSEAVDDEFDAIWHDCSPSPPTQVFGATQSGLKHEESETATEGEEEVRARELRRQEARVEAPDIDTGSDTEVTKHVHSDVDFTDKDFEFELPPDFNVTEFLSEFESGTEICTTDISITPDSEVSRTEPPDVIRNSHIATSPELISEISPVSESLLSVNDMRASSPPVPVRRKKSNSFRITASNINVYKPEIVSLGDGKIPREVEKGTPPVLPLRKAKIAKPSNTLSLEKSVKPFEEKLSKLRISSAIDKPKKNETILHNSFKVETSPSSPSIYGTPLASPSTPPTFETSKKISHIVEKATGPNADKGIKSILVSKMDKRITGKEKPDSHHPKDCIVM</sequence>
<feature type="region of interest" description="Disordered" evidence="1">
    <location>
        <begin position="165"/>
        <end position="187"/>
    </location>
</feature>
<evidence type="ECO:0000256" key="1">
    <source>
        <dbReference type="SAM" id="MobiDB-lite"/>
    </source>
</evidence>
<reference evidence="2" key="1">
    <citation type="submission" date="2015-11" db="EMBL/GenBank/DDBJ databases">
        <title>De novo transcriptome assembly of four potential Pierce s Disease insect vectors from Arizona vineyards.</title>
        <authorList>
            <person name="Tassone E.E."/>
        </authorList>
    </citation>
    <scope>NUCLEOTIDE SEQUENCE</scope>
</reference>
<accession>A0A1B6K6Z1</accession>
<evidence type="ECO:0000313" key="2">
    <source>
        <dbReference type="EMBL" id="JAT07212.1"/>
    </source>
</evidence>
<feature type="compositionally biased region" description="Basic and acidic residues" evidence="1">
    <location>
        <begin position="96"/>
        <end position="111"/>
    </location>
</feature>
<feature type="compositionally biased region" description="Basic and acidic residues" evidence="1">
    <location>
        <begin position="33"/>
        <end position="46"/>
    </location>
</feature>